<dbReference type="Proteomes" id="UP000030765">
    <property type="component" value="Unassembled WGS sequence"/>
</dbReference>
<evidence type="ECO:0000256" key="7">
    <source>
        <dbReference type="ARBA" id="ARBA00022825"/>
    </source>
</evidence>
<dbReference type="EMBL" id="KE525164">
    <property type="protein sequence ID" value="KFB42149.1"/>
    <property type="molecule type" value="Genomic_DNA"/>
</dbReference>
<dbReference type="EMBL" id="ATLV01017365">
    <property type="status" value="NOT_ANNOTATED_CDS"/>
    <property type="molecule type" value="Genomic_DNA"/>
</dbReference>
<evidence type="ECO:0000256" key="8">
    <source>
        <dbReference type="ARBA" id="ARBA00022859"/>
    </source>
</evidence>
<evidence type="ECO:0000256" key="10">
    <source>
        <dbReference type="ARBA" id="ARBA00023180"/>
    </source>
</evidence>
<dbReference type="EnsemblMetazoa" id="ASIC009813-RA">
    <property type="protein sequence ID" value="ASIC009813-PA"/>
    <property type="gene ID" value="ASIC009813"/>
</dbReference>
<keyword evidence="7 12" id="KW-0720">Serine protease</keyword>
<dbReference type="STRING" id="74873.A0A084VW05"/>
<dbReference type="InterPro" id="IPR001254">
    <property type="entry name" value="Trypsin_dom"/>
</dbReference>
<dbReference type="VEuPathDB" id="VectorBase:ASIS004375"/>
<dbReference type="InterPro" id="IPR009003">
    <property type="entry name" value="Peptidase_S1_PA"/>
</dbReference>
<dbReference type="Gene3D" id="2.40.10.10">
    <property type="entry name" value="Trypsin-like serine proteases"/>
    <property type="match status" value="1"/>
</dbReference>
<dbReference type="FunFam" id="2.40.10.10:FF:000028">
    <property type="entry name" value="Serine protease easter"/>
    <property type="match status" value="1"/>
</dbReference>
<dbReference type="InterPro" id="IPR033116">
    <property type="entry name" value="TRYPSIN_SER"/>
</dbReference>
<evidence type="ECO:0000256" key="5">
    <source>
        <dbReference type="ARBA" id="ARBA00022729"/>
    </source>
</evidence>
<accession>A0A084VW05</accession>
<dbReference type="AlphaFoldDB" id="A0A084VW05"/>
<reference evidence="14 16" key="1">
    <citation type="journal article" date="2014" name="BMC Genomics">
        <title>Genome sequence of Anopheles sinensis provides insight into genetics basis of mosquito competence for malaria parasites.</title>
        <authorList>
            <person name="Zhou D."/>
            <person name="Zhang D."/>
            <person name="Ding G."/>
            <person name="Shi L."/>
            <person name="Hou Q."/>
            <person name="Ye Y."/>
            <person name="Xu Y."/>
            <person name="Zhou H."/>
            <person name="Xiong C."/>
            <person name="Li S."/>
            <person name="Yu J."/>
            <person name="Hong S."/>
            <person name="Yu X."/>
            <person name="Zou P."/>
            <person name="Chen C."/>
            <person name="Chang X."/>
            <person name="Wang W."/>
            <person name="Lv Y."/>
            <person name="Sun Y."/>
            <person name="Ma L."/>
            <person name="Shen B."/>
            <person name="Zhu C."/>
        </authorList>
    </citation>
    <scope>NUCLEOTIDE SEQUENCE [LARGE SCALE GENOMIC DNA]</scope>
</reference>
<dbReference type="SUPFAM" id="SSF50494">
    <property type="entry name" value="Trypsin-like serine proteases"/>
    <property type="match status" value="1"/>
</dbReference>
<protein>
    <submittedName>
        <fullName evidence="14">AGAP013221-PA-like protein</fullName>
    </submittedName>
</protein>
<keyword evidence="3" id="KW-0399">Innate immunity</keyword>
<evidence type="ECO:0000256" key="2">
    <source>
        <dbReference type="ARBA" id="ARBA00022525"/>
    </source>
</evidence>
<proteinExistence type="inferred from homology"/>
<dbReference type="InterPro" id="IPR043504">
    <property type="entry name" value="Peptidase_S1_PA_chymotrypsin"/>
</dbReference>
<keyword evidence="9" id="KW-1015">Disulfide bond</keyword>
<keyword evidence="4 12" id="KW-0645">Protease</keyword>
<evidence type="ECO:0000256" key="1">
    <source>
        <dbReference type="ARBA" id="ARBA00004613"/>
    </source>
</evidence>
<dbReference type="InterPro" id="IPR018114">
    <property type="entry name" value="TRYPSIN_HIS"/>
</dbReference>
<comment type="subcellular location">
    <subcellularLocation>
        <location evidence="1">Secreted</location>
    </subcellularLocation>
</comment>
<keyword evidence="16" id="KW-1185">Reference proteome</keyword>
<dbReference type="VEuPathDB" id="VectorBase:ASIC009813"/>
<name>A0A084VW05_ANOSI</name>
<organism evidence="14">
    <name type="scientific">Anopheles sinensis</name>
    <name type="common">Mosquito</name>
    <dbReference type="NCBI Taxonomy" id="74873"/>
    <lineage>
        <taxon>Eukaryota</taxon>
        <taxon>Metazoa</taxon>
        <taxon>Ecdysozoa</taxon>
        <taxon>Arthropoda</taxon>
        <taxon>Hexapoda</taxon>
        <taxon>Insecta</taxon>
        <taxon>Pterygota</taxon>
        <taxon>Neoptera</taxon>
        <taxon>Endopterygota</taxon>
        <taxon>Diptera</taxon>
        <taxon>Nematocera</taxon>
        <taxon>Culicoidea</taxon>
        <taxon>Culicidae</taxon>
        <taxon>Anophelinae</taxon>
        <taxon>Anopheles</taxon>
    </lineage>
</organism>
<keyword evidence="8" id="KW-0391">Immunity</keyword>
<evidence type="ECO:0000256" key="9">
    <source>
        <dbReference type="ARBA" id="ARBA00023157"/>
    </source>
</evidence>
<dbReference type="GO" id="GO:0005615">
    <property type="term" value="C:extracellular space"/>
    <property type="evidence" value="ECO:0007669"/>
    <property type="project" value="TreeGrafter"/>
</dbReference>
<dbReference type="PRINTS" id="PR00722">
    <property type="entry name" value="CHYMOTRYPSIN"/>
</dbReference>
<evidence type="ECO:0000313" key="14">
    <source>
        <dbReference type="EMBL" id="KFB42149.1"/>
    </source>
</evidence>
<comment type="similarity">
    <text evidence="11">Belongs to the peptidase S1 family. CLIP subfamily.</text>
</comment>
<keyword evidence="6 12" id="KW-0378">Hydrolase</keyword>
<dbReference type="OMA" id="FCEYSIR"/>
<keyword evidence="5" id="KW-0732">Signal</keyword>
<dbReference type="OrthoDB" id="6339452at2759"/>
<dbReference type="PROSITE" id="PS00135">
    <property type="entry name" value="TRYPSIN_SER"/>
    <property type="match status" value="1"/>
</dbReference>
<evidence type="ECO:0000256" key="11">
    <source>
        <dbReference type="ARBA" id="ARBA00024195"/>
    </source>
</evidence>
<evidence type="ECO:0000256" key="4">
    <source>
        <dbReference type="ARBA" id="ARBA00022670"/>
    </source>
</evidence>
<dbReference type="PROSITE" id="PS00134">
    <property type="entry name" value="TRYPSIN_HIS"/>
    <property type="match status" value="1"/>
</dbReference>
<keyword evidence="2" id="KW-0964">Secreted</keyword>
<gene>
    <name evidence="14" type="ORF">ZHAS_00009813</name>
</gene>
<evidence type="ECO:0000256" key="6">
    <source>
        <dbReference type="ARBA" id="ARBA00022801"/>
    </source>
</evidence>
<dbReference type="PROSITE" id="PS50240">
    <property type="entry name" value="TRYPSIN_DOM"/>
    <property type="match status" value="1"/>
</dbReference>
<dbReference type="CDD" id="cd00190">
    <property type="entry name" value="Tryp_SPc"/>
    <property type="match status" value="1"/>
</dbReference>
<evidence type="ECO:0000259" key="13">
    <source>
        <dbReference type="PROSITE" id="PS50240"/>
    </source>
</evidence>
<dbReference type="Pfam" id="PF00089">
    <property type="entry name" value="Trypsin"/>
    <property type="match status" value="1"/>
</dbReference>
<sequence length="346" mass="38146">MEGISPHPLVILFQDSTVVGKMFLRKSRSFSTVILVIAVFLCSAVAGKRISELKCDKYKEIISIRGAVLNTSSKPTVVYFEGKNCSNLIDLISGGKEAMYGEFPHHAILGYRQDDGSYSFKCGGSLISDQFILTAAHCFKFEYPTLVRLGEYDLAVNSSNKVDLGIKKIIRHPNNVHVKAYHDIALIQLNETVRFSKFIRPACLWTEPVLNTTSFIATGFGMLDNYALQYSTHLMKVKLDLFPSKDCQRIYATLSKHSYGISDGQLCVGSIVGGKDTCQGDSGGPLQIITEPGSCIYNIVGVTSTGLACGIGNAKAIYTNVAHYLDWIEQTVWPENVVNKTDWNTQ</sequence>
<evidence type="ECO:0000256" key="3">
    <source>
        <dbReference type="ARBA" id="ARBA00022588"/>
    </source>
</evidence>
<evidence type="ECO:0000256" key="12">
    <source>
        <dbReference type="RuleBase" id="RU363034"/>
    </source>
</evidence>
<feature type="domain" description="Peptidase S1" evidence="13">
    <location>
        <begin position="92"/>
        <end position="333"/>
    </location>
</feature>
<dbReference type="InterPro" id="IPR050127">
    <property type="entry name" value="Serine_Proteases_S1"/>
</dbReference>
<evidence type="ECO:0000313" key="16">
    <source>
        <dbReference type="Proteomes" id="UP000030765"/>
    </source>
</evidence>
<dbReference type="InterPro" id="IPR001314">
    <property type="entry name" value="Peptidase_S1A"/>
</dbReference>
<dbReference type="SMART" id="SM00020">
    <property type="entry name" value="Tryp_SPc"/>
    <property type="match status" value="1"/>
</dbReference>
<dbReference type="GO" id="GO:0004252">
    <property type="term" value="F:serine-type endopeptidase activity"/>
    <property type="evidence" value="ECO:0007669"/>
    <property type="project" value="InterPro"/>
</dbReference>
<dbReference type="GO" id="GO:0045087">
    <property type="term" value="P:innate immune response"/>
    <property type="evidence" value="ECO:0007669"/>
    <property type="project" value="UniProtKB-KW"/>
</dbReference>
<evidence type="ECO:0000313" key="15">
    <source>
        <dbReference type="EnsemblMetazoa" id="ASIC009813-PA"/>
    </source>
</evidence>
<dbReference type="PANTHER" id="PTHR24264:SF65">
    <property type="entry name" value="SRCR DOMAIN-CONTAINING PROTEIN"/>
    <property type="match status" value="1"/>
</dbReference>
<reference evidence="15" key="2">
    <citation type="submission" date="2020-05" db="UniProtKB">
        <authorList>
            <consortium name="EnsemblMetazoa"/>
        </authorList>
    </citation>
    <scope>IDENTIFICATION</scope>
</reference>
<dbReference type="GO" id="GO:0006508">
    <property type="term" value="P:proteolysis"/>
    <property type="evidence" value="ECO:0007669"/>
    <property type="project" value="UniProtKB-KW"/>
</dbReference>
<dbReference type="PANTHER" id="PTHR24264">
    <property type="entry name" value="TRYPSIN-RELATED"/>
    <property type="match status" value="1"/>
</dbReference>
<keyword evidence="10" id="KW-0325">Glycoprotein</keyword>